<evidence type="ECO:0000259" key="4">
    <source>
        <dbReference type="SMART" id="SM00657"/>
    </source>
</evidence>
<keyword evidence="2" id="KW-0539">Nucleus</keyword>
<evidence type="ECO:0000256" key="1">
    <source>
        <dbReference type="ARBA" id="ARBA00004123"/>
    </source>
</evidence>
<dbReference type="GO" id="GO:0006352">
    <property type="term" value="P:DNA-templated transcription initiation"/>
    <property type="evidence" value="ECO:0007669"/>
    <property type="project" value="InterPro"/>
</dbReference>
<dbReference type="EMBL" id="GL349464">
    <property type="protein sequence ID" value="KNC50993.1"/>
    <property type="molecule type" value="Genomic_DNA"/>
</dbReference>
<proteinExistence type="inferred from homology"/>
<dbReference type="Gene3D" id="1.20.1250.40">
    <property type="match status" value="1"/>
</dbReference>
<protein>
    <recommendedName>
        <fullName evidence="4">RNA polymerase Rpb4/RPC9 core domain-containing protein</fullName>
    </recommendedName>
</protein>
<dbReference type="OrthoDB" id="2186918at2759"/>
<evidence type="ECO:0000256" key="2">
    <source>
        <dbReference type="ARBA" id="ARBA00023242"/>
    </source>
</evidence>
<evidence type="ECO:0000313" key="5">
    <source>
        <dbReference type="EMBL" id="KNC50993.1"/>
    </source>
</evidence>
<dbReference type="GO" id="GO:0005634">
    <property type="term" value="C:nucleus"/>
    <property type="evidence" value="ECO:0007669"/>
    <property type="project" value="UniProtKB-SubCell"/>
</dbReference>
<dbReference type="AlphaFoldDB" id="A0A0L0DI62"/>
<dbReference type="InterPro" id="IPR005574">
    <property type="entry name" value="Rpb4/RPC9"/>
</dbReference>
<dbReference type="InterPro" id="IPR045222">
    <property type="entry name" value="Rpb4-like"/>
</dbReference>
<dbReference type="GO" id="GO:0030880">
    <property type="term" value="C:RNA polymerase complex"/>
    <property type="evidence" value="ECO:0007669"/>
    <property type="project" value="InterPro"/>
</dbReference>
<evidence type="ECO:0000256" key="3">
    <source>
        <dbReference type="ARBA" id="ARBA00025724"/>
    </source>
</evidence>
<dbReference type="GO" id="GO:0000166">
    <property type="term" value="F:nucleotide binding"/>
    <property type="evidence" value="ECO:0007669"/>
    <property type="project" value="InterPro"/>
</dbReference>
<dbReference type="RefSeq" id="XP_013756462.1">
    <property type="nucleotide sequence ID" value="XM_013901008.1"/>
</dbReference>
<keyword evidence="6" id="KW-1185">Reference proteome</keyword>
<sequence>MASGEGSSAAMRAFGADFAEADCLMLAEVATVLKQQADAHEEALRAGTTSEGLKDTFLKTLEYAQRFNHITEMQSIMDTRTMLEQAGLEPVQLAAMANLMPRSVAEARSLIPSLTERACSDDVLEGLINRLQELQRM</sequence>
<reference evidence="5 6" key="1">
    <citation type="submission" date="2010-05" db="EMBL/GenBank/DDBJ databases">
        <title>The Genome Sequence of Thecamonas trahens ATCC 50062.</title>
        <authorList>
            <consortium name="The Broad Institute Genome Sequencing Platform"/>
            <person name="Russ C."/>
            <person name="Cuomo C."/>
            <person name="Shea T."/>
            <person name="Young S.K."/>
            <person name="Zeng Q."/>
            <person name="Koehrsen M."/>
            <person name="Haas B."/>
            <person name="Borodovsky M."/>
            <person name="Guigo R."/>
            <person name="Alvarado L."/>
            <person name="Berlin A."/>
            <person name="Bochicchio J."/>
            <person name="Borenstein D."/>
            <person name="Chapman S."/>
            <person name="Chen Z."/>
            <person name="Freedman E."/>
            <person name="Gellesch M."/>
            <person name="Goldberg J."/>
            <person name="Griggs A."/>
            <person name="Gujja S."/>
            <person name="Heilman E."/>
            <person name="Heiman D."/>
            <person name="Hepburn T."/>
            <person name="Howarth C."/>
            <person name="Jen D."/>
            <person name="Larson L."/>
            <person name="Mehta T."/>
            <person name="Park D."/>
            <person name="Pearson M."/>
            <person name="Roberts A."/>
            <person name="Saif S."/>
            <person name="Shenoy N."/>
            <person name="Sisk P."/>
            <person name="Stolte C."/>
            <person name="Sykes S."/>
            <person name="Thomson T."/>
            <person name="Walk T."/>
            <person name="White J."/>
            <person name="Yandava C."/>
            <person name="Burger G."/>
            <person name="Gray M.W."/>
            <person name="Holland P.W.H."/>
            <person name="King N."/>
            <person name="Lang F.B.F."/>
            <person name="Roger A.J."/>
            <person name="Ruiz-Trillo I."/>
            <person name="Lander E."/>
            <person name="Nusbaum C."/>
        </authorList>
    </citation>
    <scope>NUCLEOTIDE SEQUENCE [LARGE SCALE GENOMIC DNA]</scope>
    <source>
        <strain evidence="5 6">ATCC 50062</strain>
    </source>
</reference>
<feature type="domain" description="RNA polymerase Rpb4/RPC9 core" evidence="4">
    <location>
        <begin position="16"/>
        <end position="137"/>
    </location>
</feature>
<gene>
    <name evidence="5" type="ORF">AMSG_06966</name>
</gene>
<dbReference type="STRING" id="461836.A0A0L0DI62"/>
<dbReference type="GeneID" id="25566012"/>
<dbReference type="eggNOG" id="KOG2351">
    <property type="taxonomic scope" value="Eukaryota"/>
</dbReference>
<dbReference type="SUPFAM" id="SSF47819">
    <property type="entry name" value="HRDC-like"/>
    <property type="match status" value="1"/>
</dbReference>
<dbReference type="SMART" id="SM00657">
    <property type="entry name" value="RPOL4c"/>
    <property type="match status" value="1"/>
</dbReference>
<evidence type="ECO:0000313" key="6">
    <source>
        <dbReference type="Proteomes" id="UP000054408"/>
    </source>
</evidence>
<dbReference type="Proteomes" id="UP000054408">
    <property type="component" value="Unassembled WGS sequence"/>
</dbReference>
<dbReference type="Pfam" id="PF03874">
    <property type="entry name" value="RNA_pol_Rpb4"/>
    <property type="match status" value="1"/>
</dbReference>
<comment type="similarity">
    <text evidence="3">Belongs to the eukaryotic RPB4 RNA polymerase subunit family.</text>
</comment>
<comment type="subcellular location">
    <subcellularLocation>
        <location evidence="1">Nucleus</location>
    </subcellularLocation>
</comment>
<dbReference type="InterPro" id="IPR006590">
    <property type="entry name" value="RNA_pol_Rpb4/RPC9_core"/>
</dbReference>
<dbReference type="InterPro" id="IPR010997">
    <property type="entry name" value="HRDC-like_sf"/>
</dbReference>
<accession>A0A0L0DI62</accession>
<organism evidence="5 6">
    <name type="scientific">Thecamonas trahens ATCC 50062</name>
    <dbReference type="NCBI Taxonomy" id="461836"/>
    <lineage>
        <taxon>Eukaryota</taxon>
        <taxon>Apusozoa</taxon>
        <taxon>Apusomonadida</taxon>
        <taxon>Apusomonadidae</taxon>
        <taxon>Thecamonas</taxon>
    </lineage>
</organism>
<dbReference type="PANTHER" id="PTHR21297">
    <property type="entry name" value="DNA-DIRECTED RNA POLYMERASE II"/>
    <property type="match status" value="1"/>
</dbReference>
<name>A0A0L0DI62_THETB</name>
<dbReference type="InterPro" id="IPR038324">
    <property type="entry name" value="Rpb4/RPC9_sf"/>
</dbReference>